<keyword evidence="6 11" id="KW-0812">Transmembrane</keyword>
<dbReference type="PANTHER" id="PTHR45436:SF8">
    <property type="entry name" value="HISTIDINE KINASE"/>
    <property type="match status" value="1"/>
</dbReference>
<dbReference type="SUPFAM" id="SSF47384">
    <property type="entry name" value="Homodimeric domain of signal transducing histidine kinase"/>
    <property type="match status" value="1"/>
</dbReference>
<keyword evidence="10 11" id="KW-0472">Membrane</keyword>
<proteinExistence type="predicted"/>
<dbReference type="SUPFAM" id="SSF55874">
    <property type="entry name" value="ATPase domain of HSP90 chaperone/DNA topoisomerase II/histidine kinase"/>
    <property type="match status" value="1"/>
</dbReference>
<name>A0A7D5H503_9PSED</name>
<evidence type="ECO:0000259" key="12">
    <source>
        <dbReference type="PROSITE" id="PS50109"/>
    </source>
</evidence>
<evidence type="ECO:0000256" key="1">
    <source>
        <dbReference type="ARBA" id="ARBA00000085"/>
    </source>
</evidence>
<dbReference type="InterPro" id="IPR003661">
    <property type="entry name" value="HisK_dim/P_dom"/>
</dbReference>
<evidence type="ECO:0000256" key="11">
    <source>
        <dbReference type="SAM" id="Phobius"/>
    </source>
</evidence>
<comment type="catalytic activity">
    <reaction evidence="1">
        <text>ATP + protein L-histidine = ADP + protein N-phospho-L-histidine.</text>
        <dbReference type="EC" id="2.7.13.3"/>
    </reaction>
</comment>
<evidence type="ECO:0000256" key="3">
    <source>
        <dbReference type="ARBA" id="ARBA00012438"/>
    </source>
</evidence>
<feature type="domain" description="HAMP" evidence="13">
    <location>
        <begin position="151"/>
        <end position="201"/>
    </location>
</feature>
<protein>
    <recommendedName>
        <fullName evidence="3">histidine kinase</fullName>
        <ecNumber evidence="3">2.7.13.3</ecNumber>
    </recommendedName>
</protein>
<dbReference type="InterPro" id="IPR004358">
    <property type="entry name" value="Sig_transdc_His_kin-like_C"/>
</dbReference>
<evidence type="ECO:0000256" key="6">
    <source>
        <dbReference type="ARBA" id="ARBA00022692"/>
    </source>
</evidence>
<dbReference type="InterPro" id="IPR003594">
    <property type="entry name" value="HATPase_dom"/>
</dbReference>
<dbReference type="EC" id="2.7.13.3" evidence="3"/>
<feature type="domain" description="Histidine kinase" evidence="12">
    <location>
        <begin position="209"/>
        <end position="424"/>
    </location>
</feature>
<dbReference type="GO" id="GO:0000155">
    <property type="term" value="F:phosphorelay sensor kinase activity"/>
    <property type="evidence" value="ECO:0007669"/>
    <property type="project" value="InterPro"/>
</dbReference>
<dbReference type="Pfam" id="PF00672">
    <property type="entry name" value="HAMP"/>
    <property type="match status" value="1"/>
</dbReference>
<dbReference type="CDD" id="cd00082">
    <property type="entry name" value="HisKA"/>
    <property type="match status" value="1"/>
</dbReference>
<dbReference type="SUPFAM" id="SSF158472">
    <property type="entry name" value="HAMP domain-like"/>
    <property type="match status" value="1"/>
</dbReference>
<dbReference type="SMART" id="SM00388">
    <property type="entry name" value="HisKA"/>
    <property type="match status" value="1"/>
</dbReference>
<dbReference type="PRINTS" id="PR00344">
    <property type="entry name" value="BCTRLSENSOR"/>
</dbReference>
<keyword evidence="8 11" id="KW-1133">Transmembrane helix</keyword>
<dbReference type="CDD" id="cd06225">
    <property type="entry name" value="HAMP"/>
    <property type="match status" value="1"/>
</dbReference>
<dbReference type="InterPro" id="IPR003660">
    <property type="entry name" value="HAMP_dom"/>
</dbReference>
<accession>A0A7D5H503</accession>
<evidence type="ECO:0000256" key="7">
    <source>
        <dbReference type="ARBA" id="ARBA00022777"/>
    </source>
</evidence>
<gene>
    <name evidence="14" type="ORF">HWQ56_10395</name>
</gene>
<keyword evidence="15" id="KW-1185">Reference proteome</keyword>
<evidence type="ECO:0000256" key="4">
    <source>
        <dbReference type="ARBA" id="ARBA00022553"/>
    </source>
</evidence>
<dbReference type="RefSeq" id="WP_176570388.1">
    <property type="nucleotide sequence ID" value="NZ_CP056030.1"/>
</dbReference>
<dbReference type="InterPro" id="IPR050428">
    <property type="entry name" value="TCS_sensor_his_kinase"/>
</dbReference>
<evidence type="ECO:0000256" key="2">
    <source>
        <dbReference type="ARBA" id="ARBA00004370"/>
    </source>
</evidence>
<dbReference type="GO" id="GO:0005886">
    <property type="term" value="C:plasma membrane"/>
    <property type="evidence" value="ECO:0007669"/>
    <property type="project" value="TreeGrafter"/>
</dbReference>
<evidence type="ECO:0000256" key="9">
    <source>
        <dbReference type="ARBA" id="ARBA00023012"/>
    </source>
</evidence>
<keyword evidence="7 14" id="KW-0418">Kinase</keyword>
<dbReference type="EMBL" id="CP056030">
    <property type="protein sequence ID" value="QKZ04169.1"/>
    <property type="molecule type" value="Genomic_DNA"/>
</dbReference>
<keyword evidence="4" id="KW-0597">Phosphoprotein</keyword>
<dbReference type="PANTHER" id="PTHR45436">
    <property type="entry name" value="SENSOR HISTIDINE KINASE YKOH"/>
    <property type="match status" value="1"/>
</dbReference>
<dbReference type="Pfam" id="PF02518">
    <property type="entry name" value="HATPase_c"/>
    <property type="match status" value="1"/>
</dbReference>
<keyword evidence="9" id="KW-0902">Two-component regulatory system</keyword>
<dbReference type="Gene3D" id="1.10.287.130">
    <property type="match status" value="1"/>
</dbReference>
<evidence type="ECO:0000313" key="15">
    <source>
        <dbReference type="Proteomes" id="UP000509568"/>
    </source>
</evidence>
<reference evidence="14 15" key="1">
    <citation type="submission" date="2020-06" db="EMBL/GenBank/DDBJ databases">
        <title>Pseudomonas eucalypticola sp. nov., an endophyte of Eucalyptus dunnii leaves with biocontrol ability of eucalyptus leaf blight.</title>
        <authorList>
            <person name="Liu Y."/>
            <person name="Song Z."/>
            <person name="Zeng H."/>
            <person name="Lu M."/>
            <person name="Wang X."/>
            <person name="Lian X."/>
            <person name="Zhang Q."/>
        </authorList>
    </citation>
    <scope>NUCLEOTIDE SEQUENCE [LARGE SCALE GENOMIC DNA]</scope>
    <source>
        <strain evidence="14 15">NP-1</strain>
    </source>
</reference>
<dbReference type="InterPro" id="IPR005467">
    <property type="entry name" value="His_kinase_dom"/>
</dbReference>
<comment type="subcellular location">
    <subcellularLocation>
        <location evidence="2">Membrane</location>
    </subcellularLocation>
</comment>
<dbReference type="SMART" id="SM00387">
    <property type="entry name" value="HATPase_c"/>
    <property type="match status" value="1"/>
</dbReference>
<evidence type="ECO:0000256" key="5">
    <source>
        <dbReference type="ARBA" id="ARBA00022679"/>
    </source>
</evidence>
<keyword evidence="5" id="KW-0808">Transferase</keyword>
<evidence type="ECO:0000259" key="13">
    <source>
        <dbReference type="PROSITE" id="PS50885"/>
    </source>
</evidence>
<dbReference type="PROSITE" id="PS50885">
    <property type="entry name" value="HAMP"/>
    <property type="match status" value="1"/>
</dbReference>
<dbReference type="PROSITE" id="PS50109">
    <property type="entry name" value="HIS_KIN"/>
    <property type="match status" value="1"/>
</dbReference>
<dbReference type="SMART" id="SM00304">
    <property type="entry name" value="HAMP"/>
    <property type="match status" value="1"/>
</dbReference>
<evidence type="ECO:0000256" key="10">
    <source>
        <dbReference type="ARBA" id="ARBA00023136"/>
    </source>
</evidence>
<dbReference type="AlphaFoldDB" id="A0A7D5H503"/>
<dbReference type="Gene3D" id="3.30.565.10">
    <property type="entry name" value="Histidine kinase-like ATPase, C-terminal domain"/>
    <property type="match status" value="1"/>
</dbReference>
<dbReference type="InterPro" id="IPR036890">
    <property type="entry name" value="HATPase_C_sf"/>
</dbReference>
<dbReference type="InterPro" id="IPR036097">
    <property type="entry name" value="HisK_dim/P_sf"/>
</dbReference>
<dbReference type="Proteomes" id="UP000509568">
    <property type="component" value="Chromosome"/>
</dbReference>
<evidence type="ECO:0000313" key="14">
    <source>
        <dbReference type="EMBL" id="QKZ04169.1"/>
    </source>
</evidence>
<feature type="transmembrane region" description="Helical" evidence="11">
    <location>
        <begin position="128"/>
        <end position="148"/>
    </location>
</feature>
<evidence type="ECO:0000256" key="8">
    <source>
        <dbReference type="ARBA" id="ARBA00022989"/>
    </source>
</evidence>
<dbReference type="KEGG" id="pez:HWQ56_10395"/>
<organism evidence="14 15">
    <name type="scientific">Pseudomonas eucalypticola</name>
    <dbReference type="NCBI Taxonomy" id="2599595"/>
    <lineage>
        <taxon>Bacteria</taxon>
        <taxon>Pseudomonadati</taxon>
        <taxon>Pseudomonadota</taxon>
        <taxon>Gammaproteobacteria</taxon>
        <taxon>Pseudomonadales</taxon>
        <taxon>Pseudomonadaceae</taxon>
        <taxon>Pseudomonas</taxon>
    </lineage>
</organism>
<sequence length="428" mass="46483">MALNAVIFWGAASYLARQGDEIVQGQARALKSVPLASLPEQIRHAQLGDLRNVSYYGLFSEGGEKRAGNVEHLPADLPIDGKPRELKEVGFQYGARALALRLADNTILVVGYDAKTLTGLRLILVQTLGWSSLVILLMGLALGALLGLGPMRRVRQVQETSSRIATGDLQCRLPIAGNGDELDILSSLVNQMIGEVARLLDEVKSVGDNVAHDLRTPLHAMRAQLHRTLEQWQVETPVQLQVRVEQALAAADSLLSRFRALQRIAEIDKQQRLAGMADFALEALFEELAESYGAVAEETGITLRTSIELGSLVHADRALVAEALINLLENALKFTGEGGTVWFRLQRPSDEVVMLVEDNGPGIAEEDRERVLHRFGRSARDQHIPGAGLGLAMVSAVARLHGYQLTLDEAAPGLRVTLRGACRAADSN</sequence>